<protein>
    <submittedName>
        <fullName evidence="4">Uncharacterized protein LOC106075693</fullName>
    </submittedName>
</protein>
<dbReference type="SMART" id="SM00186">
    <property type="entry name" value="FBG"/>
    <property type="match status" value="1"/>
</dbReference>
<dbReference type="AlphaFoldDB" id="A0A9W3AEV7"/>
<dbReference type="InterPro" id="IPR014716">
    <property type="entry name" value="Fibrinogen_a/b/g_C_1"/>
</dbReference>
<evidence type="ECO:0000256" key="1">
    <source>
        <dbReference type="SAM" id="SignalP"/>
    </source>
</evidence>
<evidence type="ECO:0000313" key="4">
    <source>
        <dbReference type="RefSeq" id="XP_055885847.1"/>
    </source>
</evidence>
<evidence type="ECO:0000313" key="3">
    <source>
        <dbReference type="Proteomes" id="UP001165740"/>
    </source>
</evidence>
<sequence>MSWLLILILLQMVQTLNCYGLCPRGWFGSVCQYQCHCQGKCSRQGDCDTDACSQGWFGYKCQYQDIVSKFEVLYPKIDSELSKLSNGDDTDCIEDERINSVYVHLKATIYFTWMSITVGKPDVLEKFRVYFENDDKRFGCEKQRFKTIDNNTVRIQCEGNQLVNTVILEGEGVTSLCSVHVSSGRNFGLKQKATLTTSQGAIDEKVLADGNRETFPKGNCTPIMGSNNVPVKSWSLTLNVPVVASSFEILNKGNFTTKGSLRLVTINENSSVVLDESYDTDLKLYSNADKEPITGLNITYTKTNPSSLSISLCEVSVYGECVPGTWDIDCTKSCDSHCPDSCNEMDGSCPPGCLGYVDSPACTKKCDIGKWGSYCKKDCHDKCAFKVCQGADGLCSSGCIGYSNPPYCTEVCEEGRYGLNCMCQEGSKTTSELCPPEIPGKSTFFDPKPTSCRDVNSTEERVVVRLESGLKVMCDTKTDGGGWIVIHRRFNGTVPFYNSWDEYRNGFGDYDIGEFYLGNENLFKLTSRGRYELRIDVEFNDKKHFFTYTGFRILSEEEKYELKIENFTKIPDPLMSHNDMKFTTFDSDNDLYLDGNCALAYGGAWWFNNCHWVNLNGEWGTTAYGRGVNVFSVSGLHSSVTFAEMKMRELPS</sequence>
<dbReference type="InterPro" id="IPR050373">
    <property type="entry name" value="Fibrinogen_C-term_domain"/>
</dbReference>
<dbReference type="GeneID" id="106075693"/>
<reference evidence="4" key="1">
    <citation type="submission" date="2025-08" db="UniProtKB">
        <authorList>
            <consortium name="RefSeq"/>
        </authorList>
    </citation>
    <scope>IDENTIFICATION</scope>
</reference>
<dbReference type="CDD" id="cd00087">
    <property type="entry name" value="FReD"/>
    <property type="match status" value="1"/>
</dbReference>
<feature type="domain" description="Fibrinogen C-terminal" evidence="2">
    <location>
        <begin position="443"/>
        <end position="651"/>
    </location>
</feature>
<dbReference type="Pfam" id="PF00147">
    <property type="entry name" value="Fibrinogen_C"/>
    <property type="match status" value="1"/>
</dbReference>
<dbReference type="PROSITE" id="PS51406">
    <property type="entry name" value="FIBRINOGEN_C_2"/>
    <property type="match status" value="1"/>
</dbReference>
<dbReference type="OrthoDB" id="10269420at2759"/>
<dbReference type="PANTHER" id="PTHR19143:SF185">
    <property type="entry name" value="ANGIOPOIETIN-RELATED PROTEIN 5"/>
    <property type="match status" value="1"/>
</dbReference>
<dbReference type="Gene3D" id="3.90.215.10">
    <property type="entry name" value="Gamma Fibrinogen, chain A, domain 1"/>
    <property type="match status" value="1"/>
</dbReference>
<feature type="chain" id="PRO_5040925360" evidence="1">
    <location>
        <begin position="19"/>
        <end position="652"/>
    </location>
</feature>
<gene>
    <name evidence="4" type="primary">LOC106075693</name>
</gene>
<keyword evidence="3" id="KW-1185">Reference proteome</keyword>
<dbReference type="PANTHER" id="PTHR19143">
    <property type="entry name" value="FIBRINOGEN/TENASCIN/ANGIOPOEITIN"/>
    <property type="match status" value="1"/>
</dbReference>
<name>A0A9W3AEV7_BIOGL</name>
<organism evidence="3 4">
    <name type="scientific">Biomphalaria glabrata</name>
    <name type="common">Bloodfluke planorb</name>
    <name type="synonym">Freshwater snail</name>
    <dbReference type="NCBI Taxonomy" id="6526"/>
    <lineage>
        <taxon>Eukaryota</taxon>
        <taxon>Metazoa</taxon>
        <taxon>Spiralia</taxon>
        <taxon>Lophotrochozoa</taxon>
        <taxon>Mollusca</taxon>
        <taxon>Gastropoda</taxon>
        <taxon>Heterobranchia</taxon>
        <taxon>Euthyneura</taxon>
        <taxon>Panpulmonata</taxon>
        <taxon>Hygrophila</taxon>
        <taxon>Lymnaeoidea</taxon>
        <taxon>Planorbidae</taxon>
        <taxon>Biomphalaria</taxon>
    </lineage>
</organism>
<proteinExistence type="predicted"/>
<evidence type="ECO:0000259" key="2">
    <source>
        <dbReference type="PROSITE" id="PS51406"/>
    </source>
</evidence>
<dbReference type="GO" id="GO:0005615">
    <property type="term" value="C:extracellular space"/>
    <property type="evidence" value="ECO:0007669"/>
    <property type="project" value="TreeGrafter"/>
</dbReference>
<dbReference type="RefSeq" id="XP_055885847.1">
    <property type="nucleotide sequence ID" value="XM_056029872.1"/>
</dbReference>
<keyword evidence="1" id="KW-0732">Signal</keyword>
<feature type="signal peptide" evidence="1">
    <location>
        <begin position="1"/>
        <end position="18"/>
    </location>
</feature>
<accession>A0A9W3AEV7</accession>
<dbReference type="InterPro" id="IPR036056">
    <property type="entry name" value="Fibrinogen-like_C"/>
</dbReference>
<dbReference type="Proteomes" id="UP001165740">
    <property type="component" value="Chromosome 5"/>
</dbReference>
<dbReference type="OMA" id="ESEICEP"/>
<dbReference type="InterPro" id="IPR002181">
    <property type="entry name" value="Fibrinogen_a/b/g_C_dom"/>
</dbReference>
<dbReference type="SUPFAM" id="SSF56496">
    <property type="entry name" value="Fibrinogen C-terminal domain-like"/>
    <property type="match status" value="1"/>
</dbReference>